<dbReference type="GO" id="GO:0016114">
    <property type="term" value="P:terpenoid biosynthetic process"/>
    <property type="evidence" value="ECO:0007669"/>
    <property type="project" value="UniProtKB-UniRule"/>
</dbReference>
<feature type="binding site" evidence="10">
    <location>
        <position position="143"/>
    </location>
    <ligand>
        <name>Mg(2+)</name>
        <dbReference type="ChEBI" id="CHEBI:18420"/>
    </ligand>
</feature>
<protein>
    <recommendedName>
        <fullName evidence="10">1-deoxy-D-xylulose-5-phosphate synthase</fullName>
        <ecNumber evidence="10">2.2.1.7</ecNumber>
    </recommendedName>
    <alternativeName>
        <fullName evidence="10">1-deoxyxylulose-5-phosphate synthase</fullName>
        <shortName evidence="10">DXP synthase</shortName>
        <shortName evidence="10">DXPS</shortName>
    </alternativeName>
</protein>
<dbReference type="Pfam" id="PF02780">
    <property type="entry name" value="Transketolase_C"/>
    <property type="match status" value="1"/>
</dbReference>
<dbReference type="InterPro" id="IPR049557">
    <property type="entry name" value="Transketolase_CS"/>
</dbReference>
<feature type="binding site" evidence="10">
    <location>
        <position position="366"/>
    </location>
    <ligand>
        <name>thiamine diphosphate</name>
        <dbReference type="ChEBI" id="CHEBI:58937"/>
    </ligand>
</feature>
<feature type="binding site" evidence="10">
    <location>
        <begin position="112"/>
        <end position="114"/>
    </location>
    <ligand>
        <name>thiamine diphosphate</name>
        <dbReference type="ChEBI" id="CHEBI:58937"/>
    </ligand>
</feature>
<feature type="binding site" evidence="10">
    <location>
        <position position="172"/>
    </location>
    <ligand>
        <name>Mg(2+)</name>
        <dbReference type="ChEBI" id="CHEBI:18420"/>
    </ligand>
</feature>
<evidence type="ECO:0000256" key="5">
    <source>
        <dbReference type="ARBA" id="ARBA00022723"/>
    </source>
</evidence>
<dbReference type="GO" id="GO:0030976">
    <property type="term" value="F:thiamine pyrophosphate binding"/>
    <property type="evidence" value="ECO:0007669"/>
    <property type="project" value="UniProtKB-UniRule"/>
</dbReference>
<dbReference type="InterPro" id="IPR005477">
    <property type="entry name" value="Dxylulose-5-P_synthase"/>
</dbReference>
<evidence type="ECO:0000313" key="13">
    <source>
        <dbReference type="Proteomes" id="UP000886819"/>
    </source>
</evidence>
<dbReference type="EMBL" id="DVFI01000099">
    <property type="protein sequence ID" value="HIQ63358.1"/>
    <property type="molecule type" value="Genomic_DNA"/>
</dbReference>
<dbReference type="GO" id="GO:0000287">
    <property type="term" value="F:magnesium ion binding"/>
    <property type="evidence" value="ECO:0007669"/>
    <property type="project" value="UniProtKB-UniRule"/>
</dbReference>
<dbReference type="SUPFAM" id="SSF52922">
    <property type="entry name" value="TK C-terminal domain-like"/>
    <property type="match status" value="1"/>
</dbReference>
<evidence type="ECO:0000256" key="1">
    <source>
        <dbReference type="ARBA" id="ARBA00004980"/>
    </source>
</evidence>
<comment type="subunit">
    <text evidence="3 10">Homodimer.</text>
</comment>
<dbReference type="InterPro" id="IPR029061">
    <property type="entry name" value="THDP-binding"/>
</dbReference>
<reference evidence="12" key="1">
    <citation type="submission" date="2020-10" db="EMBL/GenBank/DDBJ databases">
        <authorList>
            <person name="Gilroy R."/>
        </authorList>
    </citation>
    <scope>NUCLEOTIDE SEQUENCE</scope>
    <source>
        <strain evidence="12">ChiHile30-977</strain>
    </source>
</reference>
<evidence type="ECO:0000256" key="8">
    <source>
        <dbReference type="ARBA" id="ARBA00023052"/>
    </source>
</evidence>
<dbReference type="HAMAP" id="MF_00315">
    <property type="entry name" value="DXP_synth"/>
    <property type="match status" value="1"/>
</dbReference>
<keyword evidence="9 10" id="KW-0414">Isoprene biosynthesis</keyword>
<dbReference type="PANTHER" id="PTHR43322">
    <property type="entry name" value="1-D-DEOXYXYLULOSE 5-PHOSPHATE SYNTHASE-RELATED"/>
    <property type="match status" value="1"/>
</dbReference>
<gene>
    <name evidence="10" type="primary">dxs</name>
    <name evidence="12" type="ORF">IAA66_07190</name>
</gene>
<sequence length="612" mass="65247">MLEKIVSPQSLSALSYGELEALAAEIRQTLVDAAARQGGHLASNLGAVELTLALHRVFRSPQDKIIFDVGHQSYTHKLLTGRQALAQTLRAEGGVSGFPKRSESEHDVFETGHASTAISAALGFARARDLQYDNYAVVALVGDGAMTGGLCYEALNDAGSRPTQLLVVLNDNEMSISRNVGALSTYLTHLRGSRRWIGAKQVVKRGLNRVPLVGAPLAGLMERVKRSIKRMLVPGEFFEALGFAYLGPIDGHDIPTLEHVLADAYAMHRPVVVHAITQKGRGYALAEHKPEAFHGVAPFFVENGRARTRQDDGLVSACDVAGEALLALAREDERVVAITAAMPQGTGLDAFSRAFPERFFDVGIAEEHAVTMAAGLAAAGMRPYFGVYATFLQRSMDQLLHDVCLQNLPVTVLVDHAGFVAGDGATHQGVYDLTMLRAMPHLTVWSPCDAPELCAMLAESLQLRGPCVIRYPRSLPLRAGGDIAVGRWRLIADGDGPALLGYGASVGLAQAAAGLLQRDGLRPAVWSLSSLQADEEAMSLLAKRPLVAVVEEQRVAGGMGEMIAAGLPGVRVLRLGVGDQVPCAHSLDGLRGACGLDAAQIAARVKEAWHAR</sequence>
<dbReference type="InterPro" id="IPR009014">
    <property type="entry name" value="Transketo_C/PFOR_II"/>
</dbReference>
<evidence type="ECO:0000259" key="11">
    <source>
        <dbReference type="SMART" id="SM00861"/>
    </source>
</evidence>
<comment type="pathway">
    <text evidence="1 10">Metabolic intermediate biosynthesis; 1-deoxy-D-xylulose 5-phosphate biosynthesis; 1-deoxy-D-xylulose 5-phosphate from D-glyceraldehyde 3-phosphate and pyruvate: step 1/1.</text>
</comment>
<comment type="caution">
    <text evidence="12">The sequence shown here is derived from an EMBL/GenBank/DDBJ whole genome shotgun (WGS) entry which is preliminary data.</text>
</comment>
<feature type="binding site" evidence="10">
    <location>
        <begin position="144"/>
        <end position="145"/>
    </location>
    <ligand>
        <name>thiamine diphosphate</name>
        <dbReference type="ChEBI" id="CHEBI:58937"/>
    </ligand>
</feature>
<dbReference type="NCBIfam" id="NF003933">
    <property type="entry name" value="PRK05444.2-2"/>
    <property type="match status" value="1"/>
</dbReference>
<keyword evidence="6 10" id="KW-0460">Magnesium</keyword>
<keyword evidence="8 10" id="KW-0786">Thiamine pyrophosphate</keyword>
<dbReference type="Pfam" id="PF13292">
    <property type="entry name" value="DXP_synthase_N"/>
    <property type="match status" value="1"/>
</dbReference>
<dbReference type="PROSITE" id="PS00801">
    <property type="entry name" value="TRANSKETOLASE_1"/>
    <property type="match status" value="1"/>
</dbReference>
<dbReference type="SMART" id="SM00861">
    <property type="entry name" value="Transket_pyr"/>
    <property type="match status" value="1"/>
</dbReference>
<proteinExistence type="inferred from homology"/>
<dbReference type="Pfam" id="PF02779">
    <property type="entry name" value="Transket_pyr"/>
    <property type="match status" value="1"/>
</dbReference>
<dbReference type="PANTHER" id="PTHR43322:SF5">
    <property type="entry name" value="1-DEOXY-D-XYLULOSE-5-PHOSPHATE SYNTHASE, CHLOROPLASTIC"/>
    <property type="match status" value="1"/>
</dbReference>
<dbReference type="Gene3D" id="3.40.50.920">
    <property type="match status" value="1"/>
</dbReference>
<dbReference type="GO" id="GO:0009228">
    <property type="term" value="P:thiamine biosynthetic process"/>
    <property type="evidence" value="ECO:0007669"/>
    <property type="project" value="UniProtKB-UniRule"/>
</dbReference>
<keyword evidence="5 10" id="KW-0479">Metal-binding</keyword>
<evidence type="ECO:0000256" key="3">
    <source>
        <dbReference type="ARBA" id="ARBA00011738"/>
    </source>
</evidence>
<dbReference type="GO" id="GO:0008661">
    <property type="term" value="F:1-deoxy-D-xylulose-5-phosphate synthase activity"/>
    <property type="evidence" value="ECO:0007669"/>
    <property type="project" value="UniProtKB-UniRule"/>
</dbReference>
<feature type="binding site" evidence="10">
    <location>
        <position position="283"/>
    </location>
    <ligand>
        <name>thiamine diphosphate</name>
        <dbReference type="ChEBI" id="CHEBI:58937"/>
    </ligand>
</feature>
<dbReference type="GO" id="GO:0005829">
    <property type="term" value="C:cytosol"/>
    <property type="evidence" value="ECO:0007669"/>
    <property type="project" value="TreeGrafter"/>
</dbReference>
<reference evidence="12" key="2">
    <citation type="journal article" date="2021" name="PeerJ">
        <title>Extensive microbial diversity within the chicken gut microbiome revealed by metagenomics and culture.</title>
        <authorList>
            <person name="Gilroy R."/>
            <person name="Ravi A."/>
            <person name="Getino M."/>
            <person name="Pursley I."/>
            <person name="Horton D.L."/>
            <person name="Alikhan N.F."/>
            <person name="Baker D."/>
            <person name="Gharbi K."/>
            <person name="Hall N."/>
            <person name="Watson M."/>
            <person name="Adriaenssens E.M."/>
            <person name="Foster-Nyarko E."/>
            <person name="Jarju S."/>
            <person name="Secka A."/>
            <person name="Antonio M."/>
            <person name="Oren A."/>
            <person name="Chaudhuri R.R."/>
            <person name="La Ragione R."/>
            <person name="Hildebrand F."/>
            <person name="Pallen M.J."/>
        </authorList>
    </citation>
    <scope>NUCLEOTIDE SEQUENCE</scope>
    <source>
        <strain evidence="12">ChiHile30-977</strain>
    </source>
</reference>
<accession>A0A9D0YYW6</accession>
<keyword evidence="4 10" id="KW-0808">Transferase</keyword>
<evidence type="ECO:0000256" key="2">
    <source>
        <dbReference type="ARBA" id="ARBA00011081"/>
    </source>
</evidence>
<evidence type="ECO:0000256" key="10">
    <source>
        <dbReference type="HAMAP-Rule" id="MF_00315"/>
    </source>
</evidence>
<evidence type="ECO:0000256" key="9">
    <source>
        <dbReference type="ARBA" id="ARBA00023229"/>
    </source>
</evidence>
<dbReference type="NCBIfam" id="TIGR00204">
    <property type="entry name" value="dxs"/>
    <property type="match status" value="1"/>
</dbReference>
<dbReference type="AlphaFoldDB" id="A0A9D0YYW6"/>
<dbReference type="CDD" id="cd07033">
    <property type="entry name" value="TPP_PYR_DXS_TK_like"/>
    <property type="match status" value="1"/>
</dbReference>
<dbReference type="Gene3D" id="3.40.50.970">
    <property type="match status" value="2"/>
</dbReference>
<comment type="function">
    <text evidence="10">Catalyzes the acyloin condensation reaction between C atoms 2 and 3 of pyruvate and glyceraldehyde 3-phosphate to yield 1-deoxy-D-xylulose-5-phosphate (DXP).</text>
</comment>
<evidence type="ECO:0000256" key="6">
    <source>
        <dbReference type="ARBA" id="ARBA00022842"/>
    </source>
</evidence>
<name>A0A9D0YYW6_9FIRM</name>
<comment type="catalytic activity">
    <reaction evidence="10">
        <text>D-glyceraldehyde 3-phosphate + pyruvate + H(+) = 1-deoxy-D-xylulose 5-phosphate + CO2</text>
        <dbReference type="Rhea" id="RHEA:12605"/>
        <dbReference type="ChEBI" id="CHEBI:15361"/>
        <dbReference type="ChEBI" id="CHEBI:15378"/>
        <dbReference type="ChEBI" id="CHEBI:16526"/>
        <dbReference type="ChEBI" id="CHEBI:57792"/>
        <dbReference type="ChEBI" id="CHEBI:59776"/>
        <dbReference type="EC" id="2.2.1.7"/>
    </reaction>
</comment>
<comment type="cofactor">
    <cofactor evidence="10">
        <name>Mg(2+)</name>
        <dbReference type="ChEBI" id="CHEBI:18420"/>
    </cofactor>
    <text evidence="10">Binds 1 Mg(2+) ion per subunit.</text>
</comment>
<evidence type="ECO:0000256" key="4">
    <source>
        <dbReference type="ARBA" id="ARBA00022679"/>
    </source>
</evidence>
<feature type="binding site" evidence="10">
    <location>
        <position position="172"/>
    </location>
    <ligand>
        <name>thiamine diphosphate</name>
        <dbReference type="ChEBI" id="CHEBI:58937"/>
    </ligand>
</feature>
<organism evidence="12 13">
    <name type="scientific">Candidatus Avichristensenella intestinipullorum</name>
    <dbReference type="NCBI Taxonomy" id="2840693"/>
    <lineage>
        <taxon>Bacteria</taxon>
        <taxon>Bacillati</taxon>
        <taxon>Bacillota</taxon>
        <taxon>Clostridia</taxon>
        <taxon>Candidatus Avichristensenella</taxon>
    </lineage>
</organism>
<dbReference type="InterPro" id="IPR005475">
    <property type="entry name" value="Transketolase-like_Pyr-bd"/>
</dbReference>
<dbReference type="SUPFAM" id="SSF52518">
    <property type="entry name" value="Thiamin diphosphate-binding fold (THDP-binding)"/>
    <property type="match status" value="1"/>
</dbReference>
<keyword evidence="7 10" id="KW-0784">Thiamine biosynthesis</keyword>
<feature type="domain" description="Transketolase-like pyrimidine-binding" evidence="11">
    <location>
        <begin position="315"/>
        <end position="479"/>
    </location>
</feature>
<dbReference type="CDD" id="cd02007">
    <property type="entry name" value="TPP_DXS"/>
    <property type="match status" value="1"/>
</dbReference>
<evidence type="ECO:0000256" key="7">
    <source>
        <dbReference type="ARBA" id="ARBA00022977"/>
    </source>
</evidence>
<feature type="binding site" evidence="10">
    <location>
        <position position="71"/>
    </location>
    <ligand>
        <name>thiamine diphosphate</name>
        <dbReference type="ChEBI" id="CHEBI:58937"/>
    </ligand>
</feature>
<dbReference type="GO" id="GO:0019288">
    <property type="term" value="P:isopentenyl diphosphate biosynthetic process, methylerythritol 4-phosphate pathway"/>
    <property type="evidence" value="ECO:0007669"/>
    <property type="project" value="TreeGrafter"/>
</dbReference>
<dbReference type="EC" id="2.2.1.7" evidence="10"/>
<evidence type="ECO:0000313" key="12">
    <source>
        <dbReference type="EMBL" id="HIQ63358.1"/>
    </source>
</evidence>
<dbReference type="Proteomes" id="UP000886819">
    <property type="component" value="Unassembled WGS sequence"/>
</dbReference>
<comment type="similarity">
    <text evidence="2 10">Belongs to the transketolase family. DXPS subfamily.</text>
</comment>
<comment type="cofactor">
    <cofactor evidence="10">
        <name>thiamine diphosphate</name>
        <dbReference type="ChEBI" id="CHEBI:58937"/>
    </cofactor>
    <text evidence="10">Binds 1 thiamine pyrophosphate per subunit.</text>
</comment>
<dbReference type="InterPro" id="IPR033248">
    <property type="entry name" value="Transketolase_C"/>
</dbReference>